<dbReference type="NCBIfam" id="TIGR02268">
    <property type="entry name" value="Myxococcus xanthus paralogous family TIGR02268"/>
    <property type="match status" value="1"/>
</dbReference>
<organism evidence="2 3">
    <name type="scientific">Corallococcus terminator</name>
    <dbReference type="NCBI Taxonomy" id="2316733"/>
    <lineage>
        <taxon>Bacteria</taxon>
        <taxon>Pseudomonadati</taxon>
        <taxon>Myxococcota</taxon>
        <taxon>Myxococcia</taxon>
        <taxon>Myxococcales</taxon>
        <taxon>Cystobacterineae</taxon>
        <taxon>Myxococcaceae</taxon>
        <taxon>Corallococcus</taxon>
    </lineage>
</organism>
<dbReference type="Pfam" id="PF09544">
    <property type="entry name" value="DUF2381"/>
    <property type="match status" value="1"/>
</dbReference>
<name>A0A3A8JHB8_9BACT</name>
<dbReference type="AlphaFoldDB" id="A0A3A8JHB8"/>
<proteinExistence type="predicted"/>
<keyword evidence="3" id="KW-1185">Reference proteome</keyword>
<dbReference type="EMBL" id="RAVZ01000041">
    <property type="protein sequence ID" value="RKG91704.1"/>
    <property type="molecule type" value="Genomic_DNA"/>
</dbReference>
<accession>A0A3A8JHB8</accession>
<evidence type="ECO:0000313" key="3">
    <source>
        <dbReference type="Proteomes" id="UP000268094"/>
    </source>
</evidence>
<protein>
    <submittedName>
        <fullName evidence="2">DUF2381 family protein</fullName>
    </submittedName>
</protein>
<dbReference type="InterPro" id="IPR011754">
    <property type="entry name" value="Mxa_paralog_2268"/>
</dbReference>
<evidence type="ECO:0000313" key="2">
    <source>
        <dbReference type="EMBL" id="RKG91704.1"/>
    </source>
</evidence>
<dbReference type="Proteomes" id="UP000268094">
    <property type="component" value="Unassembled WGS sequence"/>
</dbReference>
<sequence length="354" mass="38611">MPGDSGWRWGRARNAHLEWEYGGHGGRQEHGLPACRGPFRVNLCLLAARSHEAVAFTWKVALVAALTLSAGAAAQVRDASDEEGVGRIDVSAEREGTPHELTVSPGLATLLLSDSPVARWELTGRENFRRVMEGTDTLALLPRSDVKEGTRLKLTLVFADGAAPARAELVLVVHPALAQRQVELYRHPRSMESYQQEVRQLRAEVGRAQAEVERLRATQARPDGLTGLLASGVMMDEGVAFRDLTLTFQRTQKEALSMRRVTTFRAATRAAIRATLQSHLDVSWRPMGAALVDGTGRTVSPLGIWPQEAIAPDAEGLIILELELPSSKALGPYTLKLWAEGGMHAVTVRNISFP</sequence>
<gene>
    <name evidence="2" type="ORF">D7V88_08900</name>
</gene>
<keyword evidence="1" id="KW-0175">Coiled coil</keyword>
<evidence type="ECO:0000256" key="1">
    <source>
        <dbReference type="SAM" id="Coils"/>
    </source>
</evidence>
<reference evidence="3" key="1">
    <citation type="submission" date="2018-09" db="EMBL/GenBank/DDBJ databases">
        <authorList>
            <person name="Livingstone P.G."/>
            <person name="Whitworth D.E."/>
        </authorList>
    </citation>
    <scope>NUCLEOTIDE SEQUENCE [LARGE SCALE GENOMIC DNA]</scope>
    <source>
        <strain evidence="3">CA054A</strain>
    </source>
</reference>
<feature type="coiled-coil region" evidence="1">
    <location>
        <begin position="191"/>
        <end position="218"/>
    </location>
</feature>
<comment type="caution">
    <text evidence="2">The sequence shown here is derived from an EMBL/GenBank/DDBJ whole genome shotgun (WGS) entry which is preliminary data.</text>
</comment>